<evidence type="ECO:0000313" key="8">
    <source>
        <dbReference type="EMBL" id="ALE19953.1"/>
    </source>
</evidence>
<organism evidence="8">
    <name type="scientific">Euphorbia peplus</name>
    <name type="common">Petty spurge</name>
    <dbReference type="NCBI Taxonomy" id="38846"/>
    <lineage>
        <taxon>Eukaryota</taxon>
        <taxon>Viridiplantae</taxon>
        <taxon>Streptophyta</taxon>
        <taxon>Embryophyta</taxon>
        <taxon>Tracheophyta</taxon>
        <taxon>Spermatophyta</taxon>
        <taxon>Magnoliopsida</taxon>
        <taxon>eudicotyledons</taxon>
        <taxon>Gunneridae</taxon>
        <taxon>Pentapetalae</taxon>
        <taxon>rosids</taxon>
        <taxon>fabids</taxon>
        <taxon>Malpighiales</taxon>
        <taxon>Euphorbiaceae</taxon>
        <taxon>Euphorbioideae</taxon>
        <taxon>Euphorbieae</taxon>
        <taxon>Euphorbia</taxon>
        <taxon>Euphorbia subgen. Esula</taxon>
        <taxon>Euphorbia sect. Tithymalus</taxon>
    </lineage>
</organism>
<dbReference type="FunFam" id="1.50.10.130:FF:000002">
    <property type="entry name" value="Ent-copalyl diphosphate synthase, chloroplastic"/>
    <property type="match status" value="1"/>
</dbReference>
<dbReference type="SFLD" id="SFLDG01014">
    <property type="entry name" value="Terpene_Cyclase_Like_1_N-term"/>
    <property type="match status" value="1"/>
</dbReference>
<evidence type="ECO:0000256" key="4">
    <source>
        <dbReference type="ARBA" id="ARBA00022842"/>
    </source>
</evidence>
<evidence type="ECO:0000256" key="1">
    <source>
        <dbReference type="ARBA" id="ARBA00001946"/>
    </source>
</evidence>
<keyword evidence="5 8" id="KW-0456">Lyase</keyword>
<dbReference type="Gene3D" id="1.10.600.10">
    <property type="entry name" value="Farnesyl Diphosphate Synthase"/>
    <property type="match status" value="1"/>
</dbReference>
<dbReference type="InterPro" id="IPR008930">
    <property type="entry name" value="Terpenoid_cyclase/PrenylTrfase"/>
</dbReference>
<dbReference type="Pfam" id="PF03936">
    <property type="entry name" value="Terpene_synth_C"/>
    <property type="match status" value="1"/>
</dbReference>
<dbReference type="FunFam" id="1.10.600.10:FF:000005">
    <property type="entry name" value="Ent-kaur-16-ene synthase, chloroplastic"/>
    <property type="match status" value="1"/>
</dbReference>
<dbReference type="InterPro" id="IPR005630">
    <property type="entry name" value="Terpene_synthase_metal-bd"/>
</dbReference>
<feature type="domain" description="Terpene synthase metal-binding" evidence="7">
    <location>
        <begin position="486"/>
        <end position="722"/>
    </location>
</feature>
<keyword evidence="3" id="KW-0479">Metal-binding</keyword>
<sequence length="782" mass="90493">MLLASSTSSRFFTKEWEPSNKTFSGSVRAQLSQRVKNIVVTPDQVKESESSGTSLRLKEMLKKVEMPISSYDTAWVAMVPSMEHSRNKPLFPNSLKWVMENQQPDGSWCFDDSNHPWLIKDSLSSTLASVLALKKWNVGQQLIDKGLEYIGSNMWAATDMHQYSPIGFNIIFPSMVEHANKLGLSLSLDHSLFQSMLRNRDMETKSLNGRNMAYVAEGLNGSNNWKEVMKYQRRNGSILNSPATTAAALIHLNDVKCFEYLDSLLTKFQHAVPTLYPFDIYARLCILDELEKLGVDRFVEIEKMLLLDYIYRCWLEGSEEILEDPTCCAMAFRFLRMNGYVVSPDVLQGFEEEEKLFHVKDTKSVLELLKASQLKVSEKEGILDRIYSWATSYLKHQLFNASISDKSLQNEVDYVVKHPHAILRRIENRNYIENYNTKNVSLRKTSFRFVNVDKRSDLLAHSRQDFNKCQIQFKKELAYLSRWEKKYGLDKLKYARQRLEVVYFSIASNLFEPEFSDARLAWTQYAILTTVVDDFFEYAASMDELVNLTNLIERWDEHGSEEFKSKEVEILFYAIYDLVNEDAEKAKKYQGRCIKSHLVHIWIDILKAMLKESEYVRYNIVPTLDEYISNGCTSISFGAILLIPLYFLGKMSEEVVTSKEYQKLYMHISMLGRLLNDRVTSQKDMAQGKLNSVSLRVLHSNGTLTEEEAKEEVDKIIEKHRRELLRMVVQTEGSVVPKACKKLFWMTSKELHLFYMTEDCFTCPTKLLSAVNSTLKDPLLMP</sequence>
<dbReference type="Gene3D" id="1.50.10.130">
    <property type="entry name" value="Terpene synthase, N-terminal domain"/>
    <property type="match status" value="1"/>
</dbReference>
<evidence type="ECO:0000256" key="2">
    <source>
        <dbReference type="ARBA" id="ARBA00006333"/>
    </source>
</evidence>
<keyword evidence="4" id="KW-0460">Magnesium</keyword>
<dbReference type="EMBL" id="KP889108">
    <property type="protein sequence ID" value="ALE19953.1"/>
    <property type="molecule type" value="mRNA"/>
</dbReference>
<feature type="domain" description="Terpene synthase N-terminal" evidence="6">
    <location>
        <begin position="224"/>
        <end position="414"/>
    </location>
</feature>
<dbReference type="SUPFAM" id="SSF48239">
    <property type="entry name" value="Terpenoid cyclases/Protein prenyltransferases"/>
    <property type="match status" value="2"/>
</dbReference>
<dbReference type="EC" id="4.2.3.-" evidence="8"/>
<accession>A0A0M4M0A1</accession>
<dbReference type="GO" id="GO:0000287">
    <property type="term" value="F:magnesium ion binding"/>
    <property type="evidence" value="ECO:0007669"/>
    <property type="project" value="InterPro"/>
</dbReference>
<dbReference type="PANTHER" id="PTHR31739:SF34">
    <property type="entry name" value="TERPENE SYNTHASE METAL-BINDING DOMAIN-CONTAINING PROTEIN"/>
    <property type="match status" value="1"/>
</dbReference>
<evidence type="ECO:0000256" key="5">
    <source>
        <dbReference type="ARBA" id="ARBA00023239"/>
    </source>
</evidence>
<dbReference type="InterPro" id="IPR008949">
    <property type="entry name" value="Isoprenoid_synthase_dom_sf"/>
</dbReference>
<dbReference type="AlphaFoldDB" id="A0A0M4M0A1"/>
<protein>
    <submittedName>
        <fullName evidence="8">Diterpene synthase class I</fullName>
        <ecNumber evidence="8">4.2.3.-</ecNumber>
    </submittedName>
</protein>
<gene>
    <name evidence="8" type="primary">TPS23</name>
</gene>
<dbReference type="GO" id="GO:0010333">
    <property type="term" value="F:terpene synthase activity"/>
    <property type="evidence" value="ECO:0007669"/>
    <property type="project" value="InterPro"/>
</dbReference>
<dbReference type="PANTHER" id="PTHR31739">
    <property type="entry name" value="ENT-COPALYL DIPHOSPHATE SYNTHASE, CHLOROPLASTIC"/>
    <property type="match status" value="1"/>
</dbReference>
<dbReference type="SUPFAM" id="SSF48576">
    <property type="entry name" value="Terpenoid synthases"/>
    <property type="match status" value="1"/>
</dbReference>
<dbReference type="GO" id="GO:0009507">
    <property type="term" value="C:chloroplast"/>
    <property type="evidence" value="ECO:0007669"/>
    <property type="project" value="TreeGrafter"/>
</dbReference>
<dbReference type="InterPro" id="IPR036965">
    <property type="entry name" value="Terpene_synth_N_sf"/>
</dbReference>
<dbReference type="InterPro" id="IPR050148">
    <property type="entry name" value="Terpene_synthase-like"/>
</dbReference>
<evidence type="ECO:0000259" key="7">
    <source>
        <dbReference type="Pfam" id="PF03936"/>
    </source>
</evidence>
<evidence type="ECO:0000259" key="6">
    <source>
        <dbReference type="Pfam" id="PF01397"/>
    </source>
</evidence>
<dbReference type="InterPro" id="IPR001906">
    <property type="entry name" value="Terpene_synth_N"/>
</dbReference>
<proteinExistence type="evidence at transcript level"/>
<dbReference type="Pfam" id="PF01397">
    <property type="entry name" value="Terpene_synth"/>
    <property type="match status" value="1"/>
</dbReference>
<comment type="similarity">
    <text evidence="2">Belongs to the terpene synthase family.</text>
</comment>
<comment type="cofactor">
    <cofactor evidence="1">
        <name>Mg(2+)</name>
        <dbReference type="ChEBI" id="CHEBI:18420"/>
    </cofactor>
</comment>
<name>A0A0M4M0A1_EUPPE</name>
<reference evidence="8" key="1">
    <citation type="submission" date="2015-03" db="EMBL/GenBank/DDBJ databases">
        <title>Expanding the landscape of diterpene structural diversity by combinatorial biosynthesis.</title>
        <authorList>
            <person name="Andersen-Ranberg J."/>
            <person name="Nielsen M.T."/>
            <person name="Jensen N.B."/>
            <person name="Pateraki I."/>
            <person name="Bach S.S."/>
            <person name="Hamberger B."/>
            <person name="Bohlmann J."/>
            <person name="Kongstad K.T."/>
            <person name="Staerk D."/>
            <person name="Moeller B.L."/>
            <person name="Hamberger B."/>
        </authorList>
    </citation>
    <scope>NUCLEOTIDE SEQUENCE</scope>
</reference>
<evidence type="ECO:0000256" key="3">
    <source>
        <dbReference type="ARBA" id="ARBA00022723"/>
    </source>
</evidence>
<dbReference type="GO" id="GO:0009686">
    <property type="term" value="P:gibberellin biosynthetic process"/>
    <property type="evidence" value="ECO:0007669"/>
    <property type="project" value="TreeGrafter"/>
</dbReference>
<dbReference type="Gene3D" id="1.50.10.160">
    <property type="match status" value="1"/>
</dbReference>